<feature type="non-terminal residue" evidence="5">
    <location>
        <position position="693"/>
    </location>
</feature>
<dbReference type="Proteomes" id="UP000467841">
    <property type="component" value="Unassembled WGS sequence"/>
</dbReference>
<sequence>MLRKWISWQMSFRRVINRGSLQVALTKDSSEGYVSSETDEYKKLLDTFRPVPNILSIEDWTGQFARSWHKEQAQGDWSELKAPKVDLKPLPEGLRYAFLGENSTYPVIVNSDLEPEQLSALLVELRKYRKAIGYTLDDIKGISPDLCIHRIHLEDESKSSIEPQRRLNPNLKEVVKKEILKLLDAGIIYPISDSTWISPVHCVPKKGGITVIKNDKEELIPTRTIVGHRMYVRKIGKPPFYCFLDGYSGFFQIPIHPNDQEKTTFTCPYGTFAYRRMPFGLCNAPATFQRCMTSIFSDLIEEMVEVFMDDFSVYGASFSSCLSNLCRVLQRCEETNLVLNWEKCHFMVREGIVLGHKISEKGIELDRAKVDVMLQLPVPKTVKDIRSFLGHAGFYRRFIKDFSKIARPLTRLLCKETDFEFDEECHKSWTLLKDALVSAPIVQAPNWDHPFEIMCDASDYAVGAVLGQKIDKKLNVIYYASKTMDDAQCKHIFAKKDTKPRLLRWILLLQEFDIEVVDKKGVENGVADHLSRMRVEDMIPINDSMPEEQLMAIMILKESFDEKVRLEEVKALRDENLPWYADIVNFMVSGEVPSSFDAYKRKKFFKDARHYYWDEPYLYKRGPDSIYRRCIAEEDVQGVLEHCHGSAYGGHFATFKTATKVLQSGLWWPTLFKDAADYIAKCDPCQRKGGITK</sequence>
<evidence type="ECO:0000256" key="1">
    <source>
        <dbReference type="ARBA" id="ARBA00023268"/>
    </source>
</evidence>
<dbReference type="Pfam" id="PF17919">
    <property type="entry name" value="RT_RNaseH_2"/>
    <property type="match status" value="1"/>
</dbReference>
<comment type="caution">
    <text evidence="5">The sequence shown here is derived from an EMBL/GenBank/DDBJ whole genome shotgun (WGS) entry which is preliminary data.</text>
</comment>
<reference evidence="5" key="1">
    <citation type="submission" date="2020-01" db="EMBL/GenBank/DDBJ databases">
        <authorList>
            <person name="Mishra B."/>
        </authorList>
    </citation>
    <scope>NUCLEOTIDE SEQUENCE [LARGE SCALE GENOMIC DNA]</scope>
</reference>
<dbReference type="InterPro" id="IPR041588">
    <property type="entry name" value="Integrase_H2C2"/>
</dbReference>
<dbReference type="EMBL" id="CACVBM020001874">
    <property type="protein sequence ID" value="CAA7061522.1"/>
    <property type="molecule type" value="Genomic_DNA"/>
</dbReference>
<dbReference type="CDD" id="cd01647">
    <property type="entry name" value="RT_LTR"/>
    <property type="match status" value="1"/>
</dbReference>
<dbReference type="PANTHER" id="PTHR37984">
    <property type="entry name" value="PROTEIN CBG26694"/>
    <property type="match status" value="1"/>
</dbReference>
<keyword evidence="6" id="KW-1185">Reference proteome</keyword>
<accession>A0A6D2L4I3</accession>
<name>A0A6D2L4I3_9BRAS</name>
<dbReference type="InterPro" id="IPR041577">
    <property type="entry name" value="RT_RNaseH_2"/>
</dbReference>
<evidence type="ECO:0000313" key="6">
    <source>
        <dbReference type="Proteomes" id="UP000467841"/>
    </source>
</evidence>
<feature type="domain" description="Integrase zinc-binding" evidence="4">
    <location>
        <begin position="635"/>
        <end position="688"/>
    </location>
</feature>
<dbReference type="CDD" id="cd09274">
    <property type="entry name" value="RNase_HI_RT_Ty3"/>
    <property type="match status" value="1"/>
</dbReference>
<evidence type="ECO:0000259" key="3">
    <source>
        <dbReference type="Pfam" id="PF17919"/>
    </source>
</evidence>
<dbReference type="OrthoDB" id="10055717at2759"/>
<dbReference type="GO" id="GO:0003824">
    <property type="term" value="F:catalytic activity"/>
    <property type="evidence" value="ECO:0007669"/>
    <property type="project" value="UniProtKB-KW"/>
</dbReference>
<organism evidence="5 6">
    <name type="scientific">Microthlaspi erraticum</name>
    <dbReference type="NCBI Taxonomy" id="1685480"/>
    <lineage>
        <taxon>Eukaryota</taxon>
        <taxon>Viridiplantae</taxon>
        <taxon>Streptophyta</taxon>
        <taxon>Embryophyta</taxon>
        <taxon>Tracheophyta</taxon>
        <taxon>Spermatophyta</taxon>
        <taxon>Magnoliopsida</taxon>
        <taxon>eudicotyledons</taxon>
        <taxon>Gunneridae</taxon>
        <taxon>Pentapetalae</taxon>
        <taxon>rosids</taxon>
        <taxon>malvids</taxon>
        <taxon>Brassicales</taxon>
        <taxon>Brassicaceae</taxon>
        <taxon>Coluteocarpeae</taxon>
        <taxon>Microthlaspi</taxon>
    </lineage>
</organism>
<feature type="domain" description="Reverse transcriptase" evidence="2">
    <location>
        <begin position="229"/>
        <end position="358"/>
    </location>
</feature>
<dbReference type="Gene3D" id="1.10.340.70">
    <property type="match status" value="1"/>
</dbReference>
<evidence type="ECO:0000313" key="5">
    <source>
        <dbReference type="EMBL" id="CAA7061522.1"/>
    </source>
</evidence>
<dbReference type="InterPro" id="IPR043128">
    <property type="entry name" value="Rev_trsase/Diguanyl_cyclase"/>
</dbReference>
<dbReference type="PANTHER" id="PTHR37984:SF5">
    <property type="entry name" value="PROTEIN NYNRIN-LIKE"/>
    <property type="match status" value="1"/>
</dbReference>
<evidence type="ECO:0000259" key="2">
    <source>
        <dbReference type="Pfam" id="PF00078"/>
    </source>
</evidence>
<evidence type="ECO:0008006" key="7">
    <source>
        <dbReference type="Google" id="ProtNLM"/>
    </source>
</evidence>
<keyword evidence="1" id="KW-0511">Multifunctional enzyme</keyword>
<dbReference type="FunFam" id="3.30.70.270:FF:000020">
    <property type="entry name" value="Transposon Tf2-6 polyprotein-like Protein"/>
    <property type="match status" value="1"/>
</dbReference>
<dbReference type="Gene3D" id="3.30.70.270">
    <property type="match status" value="2"/>
</dbReference>
<dbReference type="AlphaFoldDB" id="A0A6D2L4I3"/>
<dbReference type="Pfam" id="PF00078">
    <property type="entry name" value="RVT_1"/>
    <property type="match status" value="1"/>
</dbReference>
<dbReference type="InterPro" id="IPR050951">
    <property type="entry name" value="Retrovirus_Pol_polyprotein"/>
</dbReference>
<dbReference type="Pfam" id="PF17921">
    <property type="entry name" value="Integrase_H2C2"/>
    <property type="match status" value="1"/>
</dbReference>
<dbReference type="Gene3D" id="3.10.10.10">
    <property type="entry name" value="HIV Type 1 Reverse Transcriptase, subunit A, domain 1"/>
    <property type="match status" value="1"/>
</dbReference>
<proteinExistence type="predicted"/>
<gene>
    <name evidence="5" type="ORF">MERR_LOCUS48758</name>
</gene>
<protein>
    <recommendedName>
        <fullName evidence="7">Reverse transcriptase domain-containing protein</fullName>
    </recommendedName>
</protein>
<dbReference type="InterPro" id="IPR043502">
    <property type="entry name" value="DNA/RNA_pol_sf"/>
</dbReference>
<dbReference type="SUPFAM" id="SSF56672">
    <property type="entry name" value="DNA/RNA polymerases"/>
    <property type="match status" value="1"/>
</dbReference>
<dbReference type="InterPro" id="IPR000477">
    <property type="entry name" value="RT_dom"/>
</dbReference>
<evidence type="ECO:0000259" key="4">
    <source>
        <dbReference type="Pfam" id="PF17921"/>
    </source>
</evidence>
<feature type="domain" description="Reverse transcriptase/retrotransposon-derived protein RNase H-like" evidence="3">
    <location>
        <begin position="421"/>
        <end position="490"/>
    </location>
</feature>